<keyword evidence="1" id="KW-0812">Transmembrane</keyword>
<gene>
    <name evidence="2" type="ORF">GT360_09595</name>
</gene>
<keyword evidence="1" id="KW-0472">Membrane</keyword>
<dbReference type="RefSeq" id="WP_164648651.1">
    <property type="nucleotide sequence ID" value="NZ_CP047475.1"/>
</dbReference>
<evidence type="ECO:0000256" key="1">
    <source>
        <dbReference type="SAM" id="Phobius"/>
    </source>
</evidence>
<name>A0A7Z2T3N1_9VIBR</name>
<protein>
    <submittedName>
        <fullName evidence="2">Uncharacterized protein</fullName>
    </submittedName>
</protein>
<reference evidence="2 3" key="1">
    <citation type="submission" date="2020-01" db="EMBL/GenBank/DDBJ databases">
        <title>Whole genome and functional gene identification of agarase of Vibrio HN897.</title>
        <authorList>
            <person name="Liu Y."/>
            <person name="Zhao Z."/>
        </authorList>
    </citation>
    <scope>NUCLEOTIDE SEQUENCE [LARGE SCALE GENOMIC DNA]</scope>
    <source>
        <strain evidence="2 3">HN897</strain>
    </source>
</reference>
<proteinExistence type="predicted"/>
<sequence length="272" mass="31448">MKSKWYGYIGILITALFVLQIWLNNDDVELFTSPETQQSMPLWEGTQPDLISLRPPLPNEDTITIESPSDVVIDVRMNTFTTELLKSKQSQLHRKQTIAAETMMMNNYHYFLQELYSDEAIRGYYVNLVPNYVLNALLSLRITLIAEGAERYRYIMPHTAAFQMLSDRLVEHYQNRYSDTEVVDSGELLLQAKRELTDAYGEDFSSVIHWFGIDKLPEYSDLLILTPVELGQPHDDTPVTHQLVSELFPEFKIELERLKSVQSYPLDMGSVD</sequence>
<evidence type="ECO:0000313" key="2">
    <source>
        <dbReference type="EMBL" id="QIA63756.1"/>
    </source>
</evidence>
<keyword evidence="3" id="KW-1185">Reference proteome</keyword>
<evidence type="ECO:0000313" key="3">
    <source>
        <dbReference type="Proteomes" id="UP000464262"/>
    </source>
</evidence>
<dbReference type="Proteomes" id="UP000464262">
    <property type="component" value="Chromosome 1"/>
</dbReference>
<accession>A0A7Z2T3N1</accession>
<dbReference type="KEGG" id="vas:GT360_09595"/>
<dbReference type="AlphaFoldDB" id="A0A7Z2T3N1"/>
<feature type="transmembrane region" description="Helical" evidence="1">
    <location>
        <begin position="5"/>
        <end position="23"/>
    </location>
</feature>
<keyword evidence="1" id="KW-1133">Transmembrane helix</keyword>
<organism evidence="2 3">
    <name type="scientific">Vibrio astriarenae</name>
    <dbReference type="NCBI Taxonomy" id="1481923"/>
    <lineage>
        <taxon>Bacteria</taxon>
        <taxon>Pseudomonadati</taxon>
        <taxon>Pseudomonadota</taxon>
        <taxon>Gammaproteobacteria</taxon>
        <taxon>Vibrionales</taxon>
        <taxon>Vibrionaceae</taxon>
        <taxon>Vibrio</taxon>
    </lineage>
</organism>
<dbReference type="EMBL" id="CP047475">
    <property type="protein sequence ID" value="QIA63756.1"/>
    <property type="molecule type" value="Genomic_DNA"/>
</dbReference>